<dbReference type="Gene3D" id="1.10.533.10">
    <property type="entry name" value="Death Domain, Fas"/>
    <property type="match status" value="2"/>
</dbReference>
<dbReference type="InterPro" id="IPR000488">
    <property type="entry name" value="Death_dom"/>
</dbReference>
<gene>
    <name evidence="6" type="ORF">GBAR_LOCUS11648</name>
</gene>
<reference evidence="6" key="1">
    <citation type="submission" date="2023-03" db="EMBL/GenBank/DDBJ databases">
        <authorList>
            <person name="Steffen K."/>
            <person name="Cardenas P."/>
        </authorList>
    </citation>
    <scope>NUCLEOTIDE SEQUENCE</scope>
</reference>
<evidence type="ECO:0000256" key="2">
    <source>
        <dbReference type="ARBA" id="ARBA00022840"/>
    </source>
</evidence>
<dbReference type="FunFam" id="3.30.200.20:FF:000210">
    <property type="entry name" value="Mitogen-activated protein kinase"/>
    <property type="match status" value="1"/>
</dbReference>
<keyword evidence="2" id="KW-0067">ATP-binding</keyword>
<protein>
    <submittedName>
        <fullName evidence="6">Stress-activated protein kinase JNK</fullName>
    </submittedName>
</protein>
<dbReference type="GO" id="GO:0007165">
    <property type="term" value="P:signal transduction"/>
    <property type="evidence" value="ECO:0007669"/>
    <property type="project" value="InterPro"/>
</dbReference>
<dbReference type="AlphaFoldDB" id="A0AA35S007"/>
<sequence>MQSPASAEERCPRKRRGPHRAAFRRNMDDLPPLEVVLKCIPAANRCRLDEKLENRRSRVKIAKSIGNWKILARFLPNIKNDIDGIEYDNRNLELQKIALLDKWLERNGPWATYRKLAECLYEAGAIETLQVLCEELGGNFAAMNAPPPNPPPLNPPQTSPQSSTSNLRCSRQLPPPTKRDLVQLVRVDNPYNLGLNLNLNESYLNIVQKDHPTDHDAQLSDVFTLYLQQTEEPSWLQVVAALRAMGEKRLARTIMEKFGTQETNPSPPPTSPPDDTNSEKRPRNDGVVQDDSPPTDTTLRHRLGVSGLGNVRKLDERSSTTGQETSKRTRPSSSLVDAGSIKKYVRATAAPVAESADTMSSGANFHSIKVGDTMFTVLNRYTDLANIGSGAQGVVCSALDNQTGEKVAIKKLVKPFQNETYAKRAFRELRLMKMVHHKNIIGLLNLFTPASSIEDFQDV</sequence>
<dbReference type="Pfam" id="PF00069">
    <property type="entry name" value="Pkinase"/>
    <property type="match status" value="1"/>
</dbReference>
<dbReference type="PROSITE" id="PS50017">
    <property type="entry name" value="DEATH_DOMAIN"/>
    <property type="match status" value="1"/>
</dbReference>
<comment type="caution">
    <text evidence="6">The sequence shown here is derived from an EMBL/GenBank/DDBJ whole genome shotgun (WGS) entry which is preliminary data.</text>
</comment>
<dbReference type="CDD" id="cd01670">
    <property type="entry name" value="Death"/>
    <property type="match status" value="1"/>
</dbReference>
<dbReference type="SUPFAM" id="SSF56112">
    <property type="entry name" value="Protein kinase-like (PK-like)"/>
    <property type="match status" value="1"/>
</dbReference>
<dbReference type="SMART" id="SM00005">
    <property type="entry name" value="DEATH"/>
    <property type="match status" value="1"/>
</dbReference>
<dbReference type="Proteomes" id="UP001174909">
    <property type="component" value="Unassembled WGS sequence"/>
</dbReference>
<dbReference type="PANTHER" id="PTHR24055">
    <property type="entry name" value="MITOGEN-ACTIVATED PROTEIN KINASE"/>
    <property type="match status" value="1"/>
</dbReference>
<dbReference type="Pfam" id="PF00531">
    <property type="entry name" value="Death"/>
    <property type="match status" value="1"/>
</dbReference>
<accession>A0AA35S007</accession>
<name>A0AA35S007_GEOBA</name>
<feature type="domain" description="Protein kinase" evidence="4">
    <location>
        <begin position="381"/>
        <end position="459"/>
    </location>
</feature>
<dbReference type="PROSITE" id="PS50011">
    <property type="entry name" value="PROTEIN_KINASE_DOM"/>
    <property type="match status" value="1"/>
</dbReference>
<dbReference type="GO" id="GO:0004672">
    <property type="term" value="F:protein kinase activity"/>
    <property type="evidence" value="ECO:0007669"/>
    <property type="project" value="InterPro"/>
</dbReference>
<feature type="region of interest" description="Disordered" evidence="3">
    <location>
        <begin position="257"/>
        <end position="336"/>
    </location>
</feature>
<keyword evidence="1" id="KW-0547">Nucleotide-binding</keyword>
<organism evidence="6 7">
    <name type="scientific">Geodia barretti</name>
    <name type="common">Barrett's horny sponge</name>
    <dbReference type="NCBI Taxonomy" id="519541"/>
    <lineage>
        <taxon>Eukaryota</taxon>
        <taxon>Metazoa</taxon>
        <taxon>Porifera</taxon>
        <taxon>Demospongiae</taxon>
        <taxon>Heteroscleromorpha</taxon>
        <taxon>Tetractinellida</taxon>
        <taxon>Astrophorina</taxon>
        <taxon>Geodiidae</taxon>
        <taxon>Geodia</taxon>
    </lineage>
</organism>
<evidence type="ECO:0000259" key="4">
    <source>
        <dbReference type="PROSITE" id="PS50011"/>
    </source>
</evidence>
<dbReference type="Gene3D" id="3.30.200.20">
    <property type="entry name" value="Phosphorylase Kinase, domain 1"/>
    <property type="match status" value="1"/>
</dbReference>
<feature type="compositionally biased region" description="Pro residues" evidence="3">
    <location>
        <begin position="145"/>
        <end position="158"/>
    </location>
</feature>
<feature type="domain" description="Death" evidence="5">
    <location>
        <begin position="67"/>
        <end position="136"/>
    </location>
</feature>
<proteinExistence type="predicted"/>
<evidence type="ECO:0000256" key="1">
    <source>
        <dbReference type="ARBA" id="ARBA00022741"/>
    </source>
</evidence>
<evidence type="ECO:0000259" key="5">
    <source>
        <dbReference type="PROSITE" id="PS50017"/>
    </source>
</evidence>
<dbReference type="InterPro" id="IPR050117">
    <property type="entry name" value="MAPK"/>
</dbReference>
<evidence type="ECO:0000313" key="7">
    <source>
        <dbReference type="Proteomes" id="UP001174909"/>
    </source>
</evidence>
<keyword evidence="6" id="KW-0418">Kinase</keyword>
<dbReference type="InterPro" id="IPR000719">
    <property type="entry name" value="Prot_kinase_dom"/>
</dbReference>
<keyword evidence="6" id="KW-0808">Transferase</keyword>
<dbReference type="InterPro" id="IPR011029">
    <property type="entry name" value="DEATH-like_dom_sf"/>
</dbReference>
<dbReference type="InterPro" id="IPR011009">
    <property type="entry name" value="Kinase-like_dom_sf"/>
</dbReference>
<evidence type="ECO:0000256" key="3">
    <source>
        <dbReference type="SAM" id="MobiDB-lite"/>
    </source>
</evidence>
<dbReference type="EMBL" id="CASHTH010001749">
    <property type="protein sequence ID" value="CAI8019371.1"/>
    <property type="molecule type" value="Genomic_DNA"/>
</dbReference>
<dbReference type="GO" id="GO:0005524">
    <property type="term" value="F:ATP binding"/>
    <property type="evidence" value="ECO:0007669"/>
    <property type="project" value="UniProtKB-KW"/>
</dbReference>
<dbReference type="SUPFAM" id="SSF47986">
    <property type="entry name" value="DEATH domain"/>
    <property type="match status" value="1"/>
</dbReference>
<keyword evidence="7" id="KW-1185">Reference proteome</keyword>
<feature type="region of interest" description="Disordered" evidence="3">
    <location>
        <begin position="143"/>
        <end position="175"/>
    </location>
</feature>
<evidence type="ECO:0000313" key="6">
    <source>
        <dbReference type="EMBL" id="CAI8019371.1"/>
    </source>
</evidence>